<reference evidence="13 14" key="1">
    <citation type="submission" date="2018-06" db="EMBL/GenBank/DDBJ databases">
        <authorList>
            <consortium name="Pathogen Informatics"/>
            <person name="Doyle S."/>
        </authorList>
    </citation>
    <scope>NUCLEOTIDE SEQUENCE [LARGE SCALE GENOMIC DNA]</scope>
    <source>
        <strain evidence="13 14">NCTC12112</strain>
    </source>
</reference>
<feature type="domain" description="Glycosyl hydrolase family 4 C-terminal" evidence="12">
    <location>
        <begin position="197"/>
        <end position="418"/>
    </location>
</feature>
<feature type="site" description="Increases basicity of active site Tyr" evidence="10">
    <location>
        <position position="110"/>
    </location>
</feature>
<feature type="binding site" evidence="9">
    <location>
        <position position="171"/>
    </location>
    <ligand>
        <name>Mn(2+)</name>
        <dbReference type="ChEBI" id="CHEBI:29035"/>
    </ligand>
</feature>
<feature type="binding site" evidence="9">
    <location>
        <position position="202"/>
    </location>
    <ligand>
        <name>Mn(2+)</name>
        <dbReference type="ChEBI" id="CHEBI:29035"/>
    </ligand>
</feature>
<sequence length="447" mass="50810">MKKNTVVIAGAGSTHTPGIIQSLIQKKDTLPLKKLILFDIDEDRLDRVKAVMTQFIKDNYDKELEVIATLDYAEAFTGVDFVFAQIRQGGLEMRRDDEKIPLKYGVIGQETCGPGGSISYGIRSIPGVIKIIEEAKKYSPDCWILNYSNPAAVVAEATRRKFNNERILNICDMPVAILLSYSKMLGLSDWTELDPEYFGLNHFGWFTALYDQTGKDRLPELREKIISTGMEACSDRHHKDKDWQKTWKQYAEIVKDYPEYLPNSYLQYYLYSSDVVKKMDLTHTRADMVIEGREKELKEEYNKFLADPDNYKSPVQEFTVFGDFIVDAAASIAYNKGYRYLVIVENNGAIPNLPADAMVEVPAYLRSWGPEPVARKPISSFYKGLIENQLSSEKLAVDAYFENSYDKALQAIAVNKTVSSTSIAKAILDDLIEANGEYWPKLEKKSY</sequence>
<evidence type="ECO:0000256" key="5">
    <source>
        <dbReference type="ARBA" id="ARBA00023211"/>
    </source>
</evidence>
<evidence type="ECO:0000256" key="10">
    <source>
        <dbReference type="PIRSR" id="PIRSR601088-4"/>
    </source>
</evidence>
<comment type="cofactor">
    <cofactor evidence="11">
        <name>NAD(+)</name>
        <dbReference type="ChEBI" id="CHEBI:57540"/>
    </cofactor>
    <text evidence="11">Binds 1 NAD(+) per subunit.</text>
</comment>
<dbReference type="GO" id="GO:0046872">
    <property type="term" value="F:metal ion binding"/>
    <property type="evidence" value="ECO:0007669"/>
    <property type="project" value="UniProtKB-KW"/>
</dbReference>
<evidence type="ECO:0000256" key="2">
    <source>
        <dbReference type="ARBA" id="ARBA00022723"/>
    </source>
</evidence>
<feature type="binding site" evidence="8">
    <location>
        <position position="285"/>
    </location>
    <ligand>
        <name>substrate</name>
    </ligand>
</feature>
<dbReference type="GO" id="GO:0005975">
    <property type="term" value="P:carbohydrate metabolic process"/>
    <property type="evidence" value="ECO:0007669"/>
    <property type="project" value="InterPro"/>
</dbReference>
<proteinExistence type="inferred from homology"/>
<dbReference type="EMBL" id="LS483487">
    <property type="protein sequence ID" value="SQJ12673.1"/>
    <property type="molecule type" value="Genomic_DNA"/>
</dbReference>
<feature type="active site" description="Proton donor" evidence="7">
    <location>
        <position position="172"/>
    </location>
</feature>
<dbReference type="Proteomes" id="UP000249008">
    <property type="component" value="Chromosome 1"/>
</dbReference>
<protein>
    <submittedName>
        <fullName evidence="13">Maltose-6'-phosphate glucosidase</fullName>
        <ecNumber evidence="13">3.2.1.122</ecNumber>
    </submittedName>
</protein>
<dbReference type="InterPro" id="IPR019802">
    <property type="entry name" value="GlycHydrolase_4_CS"/>
</dbReference>
<dbReference type="InterPro" id="IPR001088">
    <property type="entry name" value="Glyco_hydro_4"/>
</dbReference>
<dbReference type="PANTHER" id="PTHR32092:SF14">
    <property type="entry name" value="MALTOSE-6'-PHOSPHATE GLUCOSIDASE"/>
    <property type="match status" value="1"/>
</dbReference>
<keyword evidence="5 9" id="KW-0464">Manganese</keyword>
<evidence type="ECO:0000313" key="14">
    <source>
        <dbReference type="Proteomes" id="UP000249008"/>
    </source>
</evidence>
<evidence type="ECO:0000256" key="7">
    <source>
        <dbReference type="PIRSR" id="PIRSR601088-1"/>
    </source>
</evidence>
<dbReference type="GO" id="GO:0016616">
    <property type="term" value="F:oxidoreductase activity, acting on the CH-OH group of donors, NAD or NADP as acceptor"/>
    <property type="evidence" value="ECO:0007669"/>
    <property type="project" value="InterPro"/>
</dbReference>
<comment type="similarity">
    <text evidence="1 11">Belongs to the glycosyl hydrolase 4 family.</text>
</comment>
<evidence type="ECO:0000256" key="8">
    <source>
        <dbReference type="PIRSR" id="PIRSR601088-2"/>
    </source>
</evidence>
<dbReference type="Gene3D" id="3.40.50.720">
    <property type="entry name" value="NAD(P)-binding Rossmann-like Domain"/>
    <property type="match status" value="1"/>
</dbReference>
<accession>A0AAX2JE69</accession>
<feature type="active site" description="Proton acceptor" evidence="7">
    <location>
        <position position="265"/>
    </location>
</feature>
<evidence type="ECO:0000256" key="3">
    <source>
        <dbReference type="ARBA" id="ARBA00022801"/>
    </source>
</evidence>
<evidence type="ECO:0000256" key="6">
    <source>
        <dbReference type="ARBA" id="ARBA00023295"/>
    </source>
</evidence>
<dbReference type="PRINTS" id="PR00732">
    <property type="entry name" value="GLHYDRLASE4"/>
</dbReference>
<dbReference type="PROSITE" id="PS01324">
    <property type="entry name" value="GLYCOSYL_HYDROL_F4"/>
    <property type="match status" value="1"/>
</dbReference>
<feature type="binding site" evidence="8">
    <location>
        <position position="94"/>
    </location>
    <ligand>
        <name>substrate</name>
    </ligand>
</feature>
<keyword evidence="9" id="KW-0170">Cobalt</keyword>
<dbReference type="InterPro" id="IPR015955">
    <property type="entry name" value="Lactate_DH/Glyco_Ohase_4_C"/>
</dbReference>
<keyword evidence="3 11" id="KW-0378">Hydrolase</keyword>
<gene>
    <name evidence="13" type="primary">glvA</name>
    <name evidence="13" type="ORF">NCTC12112_02767</name>
</gene>
<evidence type="ECO:0000256" key="9">
    <source>
        <dbReference type="PIRSR" id="PIRSR601088-3"/>
    </source>
</evidence>
<dbReference type="InterPro" id="IPR036291">
    <property type="entry name" value="NAD(P)-bd_dom_sf"/>
</dbReference>
<dbReference type="EC" id="3.2.1.122" evidence="13"/>
<dbReference type="InterPro" id="IPR022616">
    <property type="entry name" value="Glyco_hydro_4_C"/>
</dbReference>
<evidence type="ECO:0000256" key="11">
    <source>
        <dbReference type="RuleBase" id="RU361152"/>
    </source>
</evidence>
<dbReference type="SUPFAM" id="SSF51735">
    <property type="entry name" value="NAD(P)-binding Rossmann-fold domains"/>
    <property type="match status" value="1"/>
</dbReference>
<evidence type="ECO:0000256" key="1">
    <source>
        <dbReference type="ARBA" id="ARBA00010141"/>
    </source>
</evidence>
<evidence type="ECO:0000256" key="4">
    <source>
        <dbReference type="ARBA" id="ARBA00023027"/>
    </source>
</evidence>
<dbReference type="PANTHER" id="PTHR32092">
    <property type="entry name" value="6-PHOSPHO-BETA-GLUCOSIDASE-RELATED"/>
    <property type="match status" value="1"/>
</dbReference>
<dbReference type="Pfam" id="PF02056">
    <property type="entry name" value="Glyco_hydro_4"/>
    <property type="match status" value="1"/>
</dbReference>
<keyword evidence="2 9" id="KW-0479">Metal-binding</keyword>
<dbReference type="Pfam" id="PF11975">
    <property type="entry name" value="Glyco_hydro_4C"/>
    <property type="match status" value="1"/>
</dbReference>
<dbReference type="GO" id="GO:0050081">
    <property type="term" value="F:maltose-6'-phosphate glucosidase activity"/>
    <property type="evidence" value="ECO:0007669"/>
    <property type="project" value="UniProtKB-EC"/>
</dbReference>
<keyword evidence="6 11" id="KW-0326">Glycosidase</keyword>
<keyword evidence="9" id="KW-0408">Iron</keyword>
<evidence type="ECO:0000259" key="12">
    <source>
        <dbReference type="Pfam" id="PF11975"/>
    </source>
</evidence>
<organism evidence="13 14">
    <name type="scientific">Fusobacterium ulcerans</name>
    <dbReference type="NCBI Taxonomy" id="861"/>
    <lineage>
        <taxon>Bacteria</taxon>
        <taxon>Fusobacteriati</taxon>
        <taxon>Fusobacteriota</taxon>
        <taxon>Fusobacteriia</taxon>
        <taxon>Fusobacteriales</taxon>
        <taxon>Fusobacteriaceae</taxon>
        <taxon>Fusobacterium</taxon>
    </lineage>
</organism>
<keyword evidence="4 11" id="KW-0520">NAD</keyword>
<keyword evidence="9" id="KW-0533">Nickel</keyword>
<name>A0AAX2JE69_9FUSO</name>
<feature type="binding site" evidence="8">
    <location>
        <position position="149"/>
    </location>
    <ligand>
        <name>substrate</name>
    </ligand>
</feature>
<dbReference type="AlphaFoldDB" id="A0AAX2JE69"/>
<evidence type="ECO:0000313" key="13">
    <source>
        <dbReference type="EMBL" id="SQJ12673.1"/>
    </source>
</evidence>
<dbReference type="GeneID" id="78454040"/>
<dbReference type="KEGG" id="ful:C4N20_04410"/>
<dbReference type="SUPFAM" id="SSF56327">
    <property type="entry name" value="LDH C-terminal domain-like"/>
    <property type="match status" value="1"/>
</dbReference>
<dbReference type="Gene3D" id="3.90.110.10">
    <property type="entry name" value="Lactate dehydrogenase/glycoside hydrolase, family 4, C-terminal"/>
    <property type="match status" value="1"/>
</dbReference>
<dbReference type="RefSeq" id="WP_005980483.1">
    <property type="nucleotide sequence ID" value="NZ_CABKNW010000005.1"/>
</dbReference>